<proteinExistence type="predicted"/>
<evidence type="ECO:0000259" key="1">
    <source>
        <dbReference type="Pfam" id="PF05685"/>
    </source>
</evidence>
<dbReference type="PANTHER" id="PTHR35400">
    <property type="entry name" value="SLR1083 PROTEIN"/>
    <property type="match status" value="1"/>
</dbReference>
<dbReference type="InterPro" id="IPR011335">
    <property type="entry name" value="Restrct_endonuc-II-like"/>
</dbReference>
<feature type="domain" description="Putative restriction endonuclease" evidence="1">
    <location>
        <begin position="22"/>
        <end position="190"/>
    </location>
</feature>
<evidence type="ECO:0000313" key="3">
    <source>
        <dbReference type="Proteomes" id="UP000579647"/>
    </source>
</evidence>
<dbReference type="Gene3D" id="3.90.1570.10">
    <property type="entry name" value="tt1808, chain A"/>
    <property type="match status" value="1"/>
</dbReference>
<sequence>MTVAEHYPPPERPTLPMSPELFEHLAEQAFDADRVRMEMFNGKVWVHKVTDGAHAGILTWLMREFMAHRPDLDLLTSGLGIKVDTYHNGRARPDGVLSPIGHFDQAGEWADPDGVLAVVEVTSWDADTHARDRVEKPAAYAATGTGVYLLVDRDANAVVVHSRPVQGQYLDRSTHPYGEAVPIPGIGVTLDTTGLKRFTR</sequence>
<dbReference type="Proteomes" id="UP000579647">
    <property type="component" value="Unassembled WGS sequence"/>
</dbReference>
<dbReference type="SUPFAM" id="SSF52980">
    <property type="entry name" value="Restriction endonuclease-like"/>
    <property type="match status" value="1"/>
</dbReference>
<name>A0A840WHH0_9ACTN</name>
<gene>
    <name evidence="2" type="ORF">HNR07_006050</name>
</gene>
<dbReference type="EMBL" id="JACHDO010000001">
    <property type="protein sequence ID" value="MBB5494913.1"/>
    <property type="molecule type" value="Genomic_DNA"/>
</dbReference>
<dbReference type="AlphaFoldDB" id="A0A840WHH0"/>
<dbReference type="InterPro" id="IPR012296">
    <property type="entry name" value="Nuclease_put_TT1808"/>
</dbReference>
<dbReference type="RefSeq" id="WP_184369089.1">
    <property type="nucleotide sequence ID" value="NZ_BAAAKM010000052.1"/>
</dbReference>
<dbReference type="CDD" id="cd06260">
    <property type="entry name" value="DUF820-like"/>
    <property type="match status" value="1"/>
</dbReference>
<accession>A0A840WHH0</accession>
<evidence type="ECO:0000313" key="2">
    <source>
        <dbReference type="EMBL" id="MBB5494913.1"/>
    </source>
</evidence>
<organism evidence="2 3">
    <name type="scientific">Nocardiopsis metallicus</name>
    <dbReference type="NCBI Taxonomy" id="179819"/>
    <lineage>
        <taxon>Bacteria</taxon>
        <taxon>Bacillati</taxon>
        <taxon>Actinomycetota</taxon>
        <taxon>Actinomycetes</taxon>
        <taxon>Streptosporangiales</taxon>
        <taxon>Nocardiopsidaceae</taxon>
        <taxon>Nocardiopsis</taxon>
    </lineage>
</organism>
<dbReference type="Pfam" id="PF05685">
    <property type="entry name" value="Uma2"/>
    <property type="match status" value="1"/>
</dbReference>
<dbReference type="InterPro" id="IPR008538">
    <property type="entry name" value="Uma2"/>
</dbReference>
<reference evidence="2 3" key="1">
    <citation type="submission" date="2020-08" db="EMBL/GenBank/DDBJ databases">
        <title>Sequencing the genomes of 1000 actinobacteria strains.</title>
        <authorList>
            <person name="Klenk H.-P."/>
        </authorList>
    </citation>
    <scope>NUCLEOTIDE SEQUENCE [LARGE SCALE GENOMIC DNA]</scope>
    <source>
        <strain evidence="2 3">DSM 44598</strain>
    </source>
</reference>
<keyword evidence="3" id="KW-1185">Reference proteome</keyword>
<protein>
    <recommendedName>
        <fullName evidence="1">Putative restriction endonuclease domain-containing protein</fullName>
    </recommendedName>
</protein>
<comment type="caution">
    <text evidence="2">The sequence shown here is derived from an EMBL/GenBank/DDBJ whole genome shotgun (WGS) entry which is preliminary data.</text>
</comment>
<dbReference type="PANTHER" id="PTHR35400:SF3">
    <property type="entry name" value="SLL1072 PROTEIN"/>
    <property type="match status" value="1"/>
</dbReference>